<accession>A0ABU2WUI3</accession>
<evidence type="ECO:0000256" key="1">
    <source>
        <dbReference type="SAM" id="Phobius"/>
    </source>
</evidence>
<evidence type="ECO:0000313" key="2">
    <source>
        <dbReference type="EMBL" id="MDT0529590.1"/>
    </source>
</evidence>
<reference evidence="2" key="1">
    <citation type="submission" date="2023-09" db="EMBL/GenBank/DDBJ databases">
        <title>30 novel species of actinomycetes from the DSMZ collection.</title>
        <authorList>
            <person name="Nouioui I."/>
        </authorList>
    </citation>
    <scope>NUCLEOTIDE SEQUENCE</scope>
    <source>
        <strain evidence="2">DSM 115977</strain>
    </source>
</reference>
<dbReference type="Proteomes" id="UP001180973">
    <property type="component" value="Unassembled WGS sequence"/>
</dbReference>
<keyword evidence="1" id="KW-1133">Transmembrane helix</keyword>
<gene>
    <name evidence="2" type="ORF">RM555_11390</name>
</gene>
<keyword evidence="1" id="KW-0472">Membrane</keyword>
<feature type="transmembrane region" description="Helical" evidence="1">
    <location>
        <begin position="16"/>
        <end position="34"/>
    </location>
</feature>
<evidence type="ECO:0000313" key="3">
    <source>
        <dbReference type="Proteomes" id="UP001180973"/>
    </source>
</evidence>
<keyword evidence="1" id="KW-0812">Transmembrane</keyword>
<protein>
    <submittedName>
        <fullName evidence="2">Uncharacterized protein</fullName>
    </submittedName>
</protein>
<dbReference type="EMBL" id="JAVRFL010000011">
    <property type="protein sequence ID" value="MDT0529590.1"/>
    <property type="molecule type" value="Genomic_DNA"/>
</dbReference>
<proteinExistence type="predicted"/>
<feature type="transmembrane region" description="Helical" evidence="1">
    <location>
        <begin position="54"/>
        <end position="73"/>
    </location>
</feature>
<sequence>MTEHDRHWHQVRRSKMFTALPAALVSILAGNFLWEAVRANVKVPVGELPWRLSVLDLPTTANLLAVFGGLMLARAQFAKTVRPHFGYGWMQKEGDGGRWILYFFNAGPGHATVTQILYRIAFHGEERTGASEWIRFPDLDARLRRRGIEEADAELTWIGRTPVVPQQRGVDGLKIGEFSYRALAAIGHLDVEILAEDSVGDRHRLLIRSTARLPSKATRVIDSLRAREVADRQDAAGR</sequence>
<dbReference type="RefSeq" id="WP_311411707.1">
    <property type="nucleotide sequence ID" value="NZ_JAVRFL010000011.1"/>
</dbReference>
<name>A0ABU2WUI3_9ACTN</name>
<comment type="caution">
    <text evidence="2">The sequence shown here is derived from an EMBL/GenBank/DDBJ whole genome shotgun (WGS) entry which is preliminary data.</text>
</comment>
<organism evidence="2 3">
    <name type="scientific">Micromonospora reichwaldensis</name>
    <dbReference type="NCBI Taxonomy" id="3075516"/>
    <lineage>
        <taxon>Bacteria</taxon>
        <taxon>Bacillati</taxon>
        <taxon>Actinomycetota</taxon>
        <taxon>Actinomycetes</taxon>
        <taxon>Micromonosporales</taxon>
        <taxon>Micromonosporaceae</taxon>
        <taxon>Micromonospora</taxon>
    </lineage>
</organism>
<keyword evidence="3" id="KW-1185">Reference proteome</keyword>